<dbReference type="PRINTS" id="PR00114">
    <property type="entry name" value="STPHPHTASE"/>
</dbReference>
<dbReference type="SUPFAM" id="SSF47473">
    <property type="entry name" value="EF-hand"/>
    <property type="match status" value="1"/>
</dbReference>
<dbReference type="PROSITE" id="PS00018">
    <property type="entry name" value="EF_HAND_1"/>
    <property type="match status" value="1"/>
</dbReference>
<dbReference type="PANTHER" id="PTHR45668">
    <property type="entry name" value="SERINE/THREONINE-PROTEIN PHOSPHATASE 5-RELATED"/>
    <property type="match status" value="1"/>
</dbReference>
<keyword evidence="10" id="KW-1185">Reference proteome</keyword>
<evidence type="ECO:0000256" key="5">
    <source>
        <dbReference type="ARBA" id="ARBA00023211"/>
    </source>
</evidence>
<dbReference type="AlphaFoldDB" id="A0AB34J3N2"/>
<comment type="catalytic activity">
    <reaction evidence="6">
        <text>O-phospho-L-threonyl-[protein] + H2O = L-threonyl-[protein] + phosphate</text>
        <dbReference type="Rhea" id="RHEA:47004"/>
        <dbReference type="Rhea" id="RHEA-COMP:11060"/>
        <dbReference type="Rhea" id="RHEA-COMP:11605"/>
        <dbReference type="ChEBI" id="CHEBI:15377"/>
        <dbReference type="ChEBI" id="CHEBI:30013"/>
        <dbReference type="ChEBI" id="CHEBI:43474"/>
        <dbReference type="ChEBI" id="CHEBI:61977"/>
        <dbReference type="EC" id="3.1.3.16"/>
    </reaction>
</comment>
<evidence type="ECO:0000256" key="6">
    <source>
        <dbReference type="RuleBase" id="RU004273"/>
    </source>
</evidence>
<dbReference type="Pfam" id="PF00149">
    <property type="entry name" value="Metallophos"/>
    <property type="match status" value="1"/>
</dbReference>
<evidence type="ECO:0000256" key="1">
    <source>
        <dbReference type="ARBA" id="ARBA00001936"/>
    </source>
</evidence>
<evidence type="ECO:0000256" key="3">
    <source>
        <dbReference type="ARBA" id="ARBA00022723"/>
    </source>
</evidence>
<dbReference type="PANTHER" id="PTHR45668:SF5">
    <property type="entry name" value="SERINE_THREONINE-PROTEIN PHOSPHATASE 5"/>
    <property type="match status" value="1"/>
</dbReference>
<dbReference type="PROSITE" id="PS50222">
    <property type="entry name" value="EF_HAND_2"/>
    <property type="match status" value="1"/>
</dbReference>
<comment type="cofactor">
    <cofactor evidence="1">
        <name>Mn(2+)</name>
        <dbReference type="ChEBI" id="CHEBI:29035"/>
    </cofactor>
</comment>
<evidence type="ECO:0000313" key="10">
    <source>
        <dbReference type="Proteomes" id="UP001515480"/>
    </source>
</evidence>
<evidence type="ECO:0000313" key="9">
    <source>
        <dbReference type="EMBL" id="KAL1511190.1"/>
    </source>
</evidence>
<reference evidence="9 10" key="1">
    <citation type="journal article" date="2024" name="Science">
        <title>Giant polyketide synthase enzymes in the biosynthesis of giant marine polyether toxins.</title>
        <authorList>
            <person name="Fallon T.R."/>
            <person name="Shende V.V."/>
            <person name="Wierzbicki I.H."/>
            <person name="Pendleton A.L."/>
            <person name="Watervoot N.F."/>
            <person name="Auber R.P."/>
            <person name="Gonzalez D.J."/>
            <person name="Wisecaver J.H."/>
            <person name="Moore B.S."/>
        </authorList>
    </citation>
    <scope>NUCLEOTIDE SEQUENCE [LARGE SCALE GENOMIC DNA]</scope>
    <source>
        <strain evidence="9 10">12B1</strain>
    </source>
</reference>
<keyword evidence="3" id="KW-0479">Metal-binding</keyword>
<protein>
    <recommendedName>
        <fullName evidence="6">Serine/threonine-protein phosphatase</fullName>
        <ecNumber evidence="6">3.1.3.16</ecNumber>
    </recommendedName>
</protein>
<dbReference type="Proteomes" id="UP001515480">
    <property type="component" value="Unassembled WGS sequence"/>
</dbReference>
<comment type="similarity">
    <text evidence="2 6">Belongs to the PPP phosphatase family.</text>
</comment>
<dbReference type="InterPro" id="IPR029052">
    <property type="entry name" value="Metallo-depent_PP-like"/>
</dbReference>
<dbReference type="SMART" id="SM00156">
    <property type="entry name" value="PP2Ac"/>
    <property type="match status" value="1"/>
</dbReference>
<name>A0AB34J3N2_PRYPA</name>
<gene>
    <name evidence="9" type="ORF">AB1Y20_006005</name>
</gene>
<feature type="domain" description="EF-hand" evidence="8">
    <location>
        <begin position="601"/>
        <end position="636"/>
    </location>
</feature>
<dbReference type="EMBL" id="JBGBPQ010000014">
    <property type="protein sequence ID" value="KAL1511190.1"/>
    <property type="molecule type" value="Genomic_DNA"/>
</dbReference>
<feature type="region of interest" description="Disordered" evidence="7">
    <location>
        <begin position="150"/>
        <end position="175"/>
    </location>
</feature>
<evidence type="ECO:0000259" key="8">
    <source>
        <dbReference type="PROSITE" id="PS50222"/>
    </source>
</evidence>
<dbReference type="Gene3D" id="3.60.21.10">
    <property type="match status" value="1"/>
</dbReference>
<organism evidence="9 10">
    <name type="scientific">Prymnesium parvum</name>
    <name type="common">Toxic golden alga</name>
    <dbReference type="NCBI Taxonomy" id="97485"/>
    <lineage>
        <taxon>Eukaryota</taxon>
        <taxon>Haptista</taxon>
        <taxon>Haptophyta</taxon>
        <taxon>Prymnesiophyceae</taxon>
        <taxon>Prymnesiales</taxon>
        <taxon>Prymnesiaceae</taxon>
        <taxon>Prymnesium</taxon>
    </lineage>
</organism>
<dbReference type="GO" id="GO:0004722">
    <property type="term" value="F:protein serine/threonine phosphatase activity"/>
    <property type="evidence" value="ECO:0007669"/>
    <property type="project" value="UniProtKB-EC"/>
</dbReference>
<keyword evidence="4" id="KW-0106">Calcium</keyword>
<dbReference type="Gene3D" id="1.10.238.10">
    <property type="entry name" value="EF-hand"/>
    <property type="match status" value="1"/>
</dbReference>
<dbReference type="InterPro" id="IPR018247">
    <property type="entry name" value="EF_Hand_1_Ca_BS"/>
</dbReference>
<evidence type="ECO:0000256" key="4">
    <source>
        <dbReference type="ARBA" id="ARBA00022837"/>
    </source>
</evidence>
<dbReference type="InterPro" id="IPR002048">
    <property type="entry name" value="EF_hand_dom"/>
</dbReference>
<dbReference type="InterPro" id="IPR004843">
    <property type="entry name" value="Calcineurin-like_PHP"/>
</dbReference>
<evidence type="ECO:0000256" key="7">
    <source>
        <dbReference type="SAM" id="MobiDB-lite"/>
    </source>
</evidence>
<keyword evidence="6" id="KW-0378">Hydrolase</keyword>
<evidence type="ECO:0000256" key="2">
    <source>
        <dbReference type="ARBA" id="ARBA00008294"/>
    </source>
</evidence>
<keyword evidence="5" id="KW-0464">Manganese</keyword>
<dbReference type="InterPro" id="IPR006186">
    <property type="entry name" value="Ser/Thr-sp_prot-phosphatase"/>
</dbReference>
<sequence length="752" mass="82571">MGCGASVAPPSHEEDDPPEKVTLASPRAGDTSPAAHSGVQPASTAVPVSPQQTSPYASANLSFKKGLAFGEEDTSQGIRRMQKVFRGILLRRRVVDQIKFAMWNQLDEWEELELLTVGKMIEDMVRGSESPATEDDTGIAHDWSVASSSAEIDDKIKPEQPPPAPPPLRQSITSPLLPPQLHKSDVLAIVGSLQHGERLPRGVVAELLQRQAALLRSQPNVLRMTIKPNQTLAVVGDLHGQFADLLHIFSLNGLPGENSMFLFNGDFVDRGPKSLEVVLSLFAWQQCYPNHVFLNRGNHEESAVNAMYGFLADCAIKYDRDIYNMFDETFRWLPLASIIDNVALVLHAGIATGLTIKMLEELPRAMYTMDVKRDGSVKPAHYSRVVETVLWSDPQAKAGCVSNKKRGVGCRFGPDVASDFMRQEGLKLMVRSHECVMEGLEWPFGGPDTEPRVCTLFSASNYGSKTLNKGAFLVMSCGAADNPKAVKYEAEQVSTQQVDLKNIKFVAQLIVERKVDLRRAFVDADDEQTGVISISRWANAIGSTLSLHLPWINLHPMLASNCTSSKGVEYESFLQQFQPQASKAGGALTKDQTSLIEILCSRCQHLGAMLLRMDRDGTGVVTVTEIGRIFRMVGQRFPDARALFVEHPENILSLLGIEPSAEGTIQIESFVDAFRVKADWIAEKQVPTVTMPLTHNGTLKAQASRRPNDPRAVFKLARMVQNVGKGKHATANMLMHNKGSAGAMRSTKNLCG</sequence>
<feature type="region of interest" description="Disordered" evidence="7">
    <location>
        <begin position="1"/>
        <end position="53"/>
    </location>
</feature>
<accession>A0AB34J3N2</accession>
<dbReference type="InterPro" id="IPR011992">
    <property type="entry name" value="EF-hand-dom_pair"/>
</dbReference>
<proteinExistence type="inferred from homology"/>
<feature type="compositionally biased region" description="Pro residues" evidence="7">
    <location>
        <begin position="159"/>
        <end position="168"/>
    </location>
</feature>
<dbReference type="SUPFAM" id="SSF56300">
    <property type="entry name" value="Metallo-dependent phosphatases"/>
    <property type="match status" value="1"/>
</dbReference>
<dbReference type="EC" id="3.1.3.16" evidence="6"/>
<dbReference type="PROSITE" id="PS00125">
    <property type="entry name" value="SER_THR_PHOSPHATASE"/>
    <property type="match status" value="1"/>
</dbReference>
<dbReference type="InterPro" id="IPR051134">
    <property type="entry name" value="PPP_phosphatase"/>
</dbReference>
<dbReference type="GO" id="GO:0005509">
    <property type="term" value="F:calcium ion binding"/>
    <property type="evidence" value="ECO:0007669"/>
    <property type="project" value="InterPro"/>
</dbReference>
<comment type="caution">
    <text evidence="9">The sequence shown here is derived from an EMBL/GenBank/DDBJ whole genome shotgun (WGS) entry which is preliminary data.</text>
</comment>